<dbReference type="Gene3D" id="1.10.1760.20">
    <property type="match status" value="1"/>
</dbReference>
<evidence type="ECO:0008006" key="3">
    <source>
        <dbReference type="Google" id="ProtNLM"/>
    </source>
</evidence>
<sequence>MTAISFKTYNVPTTFVYALIPAAVALNVVGSFINHTLKLPMFLDMIGTAVVAITIGPWWGVLAGIMTNTTLGFLTGPISLPFAACNAIGALVWGYGVRWGFGKTFPRFFLLSLLVALFVTLMAVPIYVFVFGGATGHFSDVMTASLVGMGQRLGVAVFSSNIIVSLADKIISSFIALAVIEALPPALTAHLDIVKAPKLHLVLWIALATVLSVAIAVFVTSAG</sequence>
<feature type="transmembrane region" description="Helical" evidence="1">
    <location>
        <begin position="108"/>
        <end position="133"/>
    </location>
</feature>
<dbReference type="AlphaFoldDB" id="A0A381SZR1"/>
<proteinExistence type="predicted"/>
<feature type="transmembrane region" description="Helical" evidence="1">
    <location>
        <begin position="15"/>
        <end position="33"/>
    </location>
</feature>
<reference evidence="2" key="1">
    <citation type="submission" date="2018-05" db="EMBL/GenBank/DDBJ databases">
        <authorList>
            <person name="Lanie J.A."/>
            <person name="Ng W.-L."/>
            <person name="Kazmierczak K.M."/>
            <person name="Andrzejewski T.M."/>
            <person name="Davidsen T.M."/>
            <person name="Wayne K.J."/>
            <person name="Tettelin H."/>
            <person name="Glass J.I."/>
            <person name="Rusch D."/>
            <person name="Podicherti R."/>
            <person name="Tsui H.-C.T."/>
            <person name="Winkler M.E."/>
        </authorList>
    </citation>
    <scope>NUCLEOTIDE SEQUENCE</scope>
</reference>
<evidence type="ECO:0000256" key="1">
    <source>
        <dbReference type="SAM" id="Phobius"/>
    </source>
</evidence>
<accession>A0A381SZR1</accession>
<name>A0A381SZR1_9ZZZZ</name>
<organism evidence="2">
    <name type="scientific">marine metagenome</name>
    <dbReference type="NCBI Taxonomy" id="408172"/>
    <lineage>
        <taxon>unclassified sequences</taxon>
        <taxon>metagenomes</taxon>
        <taxon>ecological metagenomes</taxon>
    </lineage>
</organism>
<feature type="transmembrane region" description="Helical" evidence="1">
    <location>
        <begin position="201"/>
        <end position="222"/>
    </location>
</feature>
<evidence type="ECO:0000313" key="2">
    <source>
        <dbReference type="EMBL" id="SVA06863.1"/>
    </source>
</evidence>
<feature type="transmembrane region" description="Helical" evidence="1">
    <location>
        <begin position="45"/>
        <end position="66"/>
    </location>
</feature>
<dbReference type="EMBL" id="UINC01003500">
    <property type="protein sequence ID" value="SVA06863.1"/>
    <property type="molecule type" value="Genomic_DNA"/>
</dbReference>
<keyword evidence="1" id="KW-1133">Transmembrane helix</keyword>
<gene>
    <name evidence="2" type="ORF">METZ01_LOCUS59717</name>
</gene>
<keyword evidence="1" id="KW-0472">Membrane</keyword>
<keyword evidence="1" id="KW-0812">Transmembrane</keyword>
<feature type="transmembrane region" description="Helical" evidence="1">
    <location>
        <begin position="78"/>
        <end position="96"/>
    </location>
</feature>
<protein>
    <recommendedName>
        <fullName evidence="3">ECF transporter S component</fullName>
    </recommendedName>
</protein>